<reference evidence="1" key="1">
    <citation type="journal article" date="2018" name="Genome Biol.">
        <title>SKESA: strategic k-mer extension for scrupulous assemblies.</title>
        <authorList>
            <person name="Souvorov A."/>
            <person name="Agarwala R."/>
            <person name="Lipman D.J."/>
        </authorList>
    </citation>
    <scope>NUCLEOTIDE SEQUENCE [LARGE SCALE GENOMIC DNA]</scope>
    <source>
        <strain evidence="1">C0382</strain>
    </source>
</reference>
<comment type="caution">
    <text evidence="1">The sequence shown here is derived from an EMBL/GenBank/DDBJ whole genome shotgun (WGS) entry which is preliminary data.</text>
</comment>
<dbReference type="Proteomes" id="UP000843571">
    <property type="component" value="Unassembled WGS sequence"/>
</dbReference>
<organism evidence="1">
    <name type="scientific">Escherichia coli</name>
    <dbReference type="NCBI Taxonomy" id="562"/>
    <lineage>
        <taxon>Bacteria</taxon>
        <taxon>Pseudomonadati</taxon>
        <taxon>Pseudomonadota</taxon>
        <taxon>Gammaproteobacteria</taxon>
        <taxon>Enterobacterales</taxon>
        <taxon>Enterobacteriaceae</taxon>
        <taxon>Escherichia</taxon>
    </lineage>
</organism>
<proteinExistence type="predicted"/>
<protein>
    <submittedName>
        <fullName evidence="1">Uncharacterized protein</fullName>
    </submittedName>
</protein>
<dbReference type="AlphaFoldDB" id="A0A2A3V5T7"/>
<reference evidence="1" key="2">
    <citation type="submission" date="2020-01" db="EMBL/GenBank/DDBJ databases">
        <authorList>
            <consortium name="NCBI Pathogen Detection Project"/>
        </authorList>
    </citation>
    <scope>NUCLEOTIDE SEQUENCE</scope>
    <source>
        <strain evidence="1">C0382</strain>
    </source>
</reference>
<dbReference type="RefSeq" id="WP_042063144.1">
    <property type="nucleotide sequence ID" value="NZ_JBQPEQ010000011.1"/>
</dbReference>
<sequence length="162" mass="18984">MSISINKIINSLRHKISHGKDVLFKDKYYLFNLVPYKCTKFYIARDCKYSVSITKDMKKISSEEYFISHIYIYPFKLEPLNIILPTIKGVELEGYTLSSNFNDMGVQKPGTRSYYAYKVKCNNYNALNMLISKLETEIVKGNLNDDHEKLEQIEKLRKCDVK</sequence>
<gene>
    <name evidence="1" type="ORF">HIE29_004713</name>
</gene>
<evidence type="ECO:0000313" key="1">
    <source>
        <dbReference type="EMBL" id="HAH7771187.1"/>
    </source>
</evidence>
<name>A0A2A3V5T7_ECOLX</name>
<accession>A0A2A3V5T7</accession>
<dbReference type="EMBL" id="DABCJL010000015">
    <property type="protein sequence ID" value="HAH7771187.1"/>
    <property type="molecule type" value="Genomic_DNA"/>
</dbReference>